<dbReference type="PANTHER" id="PTHR42736:SF1">
    <property type="entry name" value="PROTEIN-GLUTAMINE GAMMA-GLUTAMYLTRANSFERASE"/>
    <property type="match status" value="1"/>
</dbReference>
<dbReference type="PANTHER" id="PTHR42736">
    <property type="entry name" value="PROTEIN-GLUTAMINE GAMMA-GLUTAMYLTRANSFERASE"/>
    <property type="match status" value="1"/>
</dbReference>
<dbReference type="STRING" id="92487.SAMN02745130_01159"/>
<dbReference type="Gene3D" id="3.10.620.30">
    <property type="match status" value="1"/>
</dbReference>
<dbReference type="Pfam" id="PF01841">
    <property type="entry name" value="Transglut_core"/>
    <property type="match status" value="1"/>
</dbReference>
<evidence type="ECO:0000313" key="4">
    <source>
        <dbReference type="Proteomes" id="UP000190460"/>
    </source>
</evidence>
<dbReference type="InterPro" id="IPR021878">
    <property type="entry name" value="TgpA_N"/>
</dbReference>
<accession>A0A1T4W5Y9</accession>
<dbReference type="InterPro" id="IPR052901">
    <property type="entry name" value="Bact_TGase-like"/>
</dbReference>
<feature type="transmembrane region" description="Helical" evidence="1">
    <location>
        <begin position="12"/>
        <end position="32"/>
    </location>
</feature>
<dbReference type="OrthoDB" id="9804872at2"/>
<dbReference type="EMBL" id="FUYB01000003">
    <property type="protein sequence ID" value="SKA72656.1"/>
    <property type="molecule type" value="Genomic_DNA"/>
</dbReference>
<sequence length="681" mass="76996">MLKDKRTSTQPFITYTGMIWLLAAQLIVMLPFTTSLPPWLLAVVVLAAGWRLRVLAGKASQPKTLLKAGLLLLGIAAVFLSGLRLPSLEAMSALLLLGFAFKAVEAVQQRDALVVILTGYFLVALHFLYTQSIIAGLYGTLALIVLTGALVGVQQTLEELTPAQQVQFNFWIAGQILLQCLPLMVIIFVLTPRFQPFWSLPLPTEQHTRGILDRMAPGDIEKLSQSADLAFRVSFKTERPPQTDLYWQGLVLQHFDGREWRQFATEQDPEQLKWTLKHEYSYQEHNLKTQGMAYEYEAIYEPSGQNWLFTLSPTTEVQGEALRAADYRVMAKQPLQSPLLIRAVSRPASIRDLELSPKLRALALQLPSQGDNRSRELAKNLYAAAGDELTYIQTILKRFKEQAFFYTLNPPLLGETDTIDGFLFDSQRGFCSHYAGSFVFLMRAVGIPARVVVGYQGGEWNKAGNYLAVHQFDAHAWAEVWLPNQGWLRVDPTSMVAPERTEQNLEAALKKEGRLLEQSVFSSRKFAWLNSIRQQLDRMQYGWQRWILSYDSATQAQFLDKLLGGLSVLKLAGWALALLVCLALSGLIWLGLTRQAHAEALEHRLYRRFTERLSKQGFERRLDQTPSEFGALAAQAWPAQAEKILAFTATYQTLCYECDEPQAKQRSSLLRELRRLLSQLP</sequence>
<dbReference type="InterPro" id="IPR002931">
    <property type="entry name" value="Transglutaminase-like"/>
</dbReference>
<keyword evidence="1" id="KW-0472">Membrane</keyword>
<dbReference type="Proteomes" id="UP000190460">
    <property type="component" value="Unassembled WGS sequence"/>
</dbReference>
<dbReference type="RefSeq" id="WP_078921631.1">
    <property type="nucleotide sequence ID" value="NZ_FUYB01000003.1"/>
</dbReference>
<feature type="transmembrane region" description="Helical" evidence="1">
    <location>
        <begin position="571"/>
        <end position="592"/>
    </location>
</feature>
<keyword evidence="4" id="KW-1185">Reference proteome</keyword>
<protein>
    <recommendedName>
        <fullName evidence="2">Transglutaminase-like domain-containing protein</fullName>
    </recommendedName>
</protein>
<organism evidence="3 4">
    <name type="scientific">Thiothrix eikelboomii</name>
    <dbReference type="NCBI Taxonomy" id="92487"/>
    <lineage>
        <taxon>Bacteria</taxon>
        <taxon>Pseudomonadati</taxon>
        <taxon>Pseudomonadota</taxon>
        <taxon>Gammaproteobacteria</taxon>
        <taxon>Thiotrichales</taxon>
        <taxon>Thiotrichaceae</taxon>
        <taxon>Thiothrix</taxon>
    </lineage>
</organism>
<evidence type="ECO:0000259" key="2">
    <source>
        <dbReference type="SMART" id="SM00460"/>
    </source>
</evidence>
<name>A0A1T4W5Y9_9GAMM</name>
<dbReference type="Pfam" id="PF11992">
    <property type="entry name" value="TgpA_N"/>
    <property type="match status" value="1"/>
</dbReference>
<feature type="transmembrane region" description="Helical" evidence="1">
    <location>
        <begin position="112"/>
        <end position="129"/>
    </location>
</feature>
<feature type="transmembrane region" description="Helical" evidence="1">
    <location>
        <begin position="168"/>
        <end position="190"/>
    </location>
</feature>
<keyword evidence="1" id="KW-1133">Transmembrane helix</keyword>
<feature type="transmembrane region" description="Helical" evidence="1">
    <location>
        <begin position="38"/>
        <end position="56"/>
    </location>
</feature>
<dbReference type="InterPro" id="IPR025403">
    <property type="entry name" value="TgpA-like_C"/>
</dbReference>
<dbReference type="Pfam" id="PF13559">
    <property type="entry name" value="DUF4129"/>
    <property type="match status" value="1"/>
</dbReference>
<dbReference type="AlphaFoldDB" id="A0A1T4W5Y9"/>
<feature type="domain" description="Transglutaminase-like" evidence="2">
    <location>
        <begin position="423"/>
        <end position="494"/>
    </location>
</feature>
<feature type="transmembrane region" description="Helical" evidence="1">
    <location>
        <begin position="68"/>
        <end position="100"/>
    </location>
</feature>
<dbReference type="SMART" id="SM00460">
    <property type="entry name" value="TGc"/>
    <property type="match status" value="1"/>
</dbReference>
<feature type="transmembrane region" description="Helical" evidence="1">
    <location>
        <begin position="136"/>
        <end position="156"/>
    </location>
</feature>
<keyword evidence="1" id="KW-0812">Transmembrane</keyword>
<dbReference type="InterPro" id="IPR038765">
    <property type="entry name" value="Papain-like_cys_pep_sf"/>
</dbReference>
<gene>
    <name evidence="3" type="ORF">SAMN02745130_01159</name>
</gene>
<reference evidence="3 4" key="1">
    <citation type="submission" date="2017-02" db="EMBL/GenBank/DDBJ databases">
        <authorList>
            <person name="Peterson S.W."/>
        </authorList>
    </citation>
    <scope>NUCLEOTIDE SEQUENCE [LARGE SCALE GENOMIC DNA]</scope>
    <source>
        <strain evidence="3 4">ATCC 49788</strain>
    </source>
</reference>
<evidence type="ECO:0000256" key="1">
    <source>
        <dbReference type="SAM" id="Phobius"/>
    </source>
</evidence>
<proteinExistence type="predicted"/>
<dbReference type="SUPFAM" id="SSF54001">
    <property type="entry name" value="Cysteine proteinases"/>
    <property type="match status" value="1"/>
</dbReference>
<evidence type="ECO:0000313" key="3">
    <source>
        <dbReference type="EMBL" id="SKA72656.1"/>
    </source>
</evidence>